<dbReference type="InterPro" id="IPR036846">
    <property type="entry name" value="GM2-AP_sf"/>
</dbReference>
<evidence type="ECO:0000313" key="4">
    <source>
        <dbReference type="Proteomes" id="UP001164746"/>
    </source>
</evidence>
<dbReference type="SUPFAM" id="SSF63707">
    <property type="entry name" value="Ganglioside M2 (gm2) activator"/>
    <property type="match status" value="1"/>
</dbReference>
<dbReference type="Gene3D" id="2.70.220.10">
    <property type="entry name" value="Ganglioside GM2 activator"/>
    <property type="match status" value="1"/>
</dbReference>
<evidence type="ECO:0000256" key="2">
    <source>
        <dbReference type="SAM" id="SignalP"/>
    </source>
</evidence>
<evidence type="ECO:0008006" key="5">
    <source>
        <dbReference type="Google" id="ProtNLM"/>
    </source>
</evidence>
<accession>A0ABY7DT11</accession>
<sequence length="184" mass="20914">MLKLKIIFLFSWFLCYVCDFNSVDSAIYMPNEVKGGLSFRNCNSTPVPLTFEHVDIQPDPVQMDLGYVNLSMNATLTKMIGNSSKVDASLSIRLKTEHGETELCYILGEKCYVSDVCHWVKSTLNIPTCTFPPFQGKLFHKRRHFTDLPFIVKGQFTIKANVRELGEPVACLEWTMCLNDCSLL</sequence>
<proteinExistence type="predicted"/>
<dbReference type="EMBL" id="CP111014">
    <property type="protein sequence ID" value="WAQ99986.1"/>
    <property type="molecule type" value="Genomic_DNA"/>
</dbReference>
<gene>
    <name evidence="3" type="ORF">MAR_024359</name>
</gene>
<keyword evidence="1 2" id="KW-0732">Signal</keyword>
<keyword evidence="4" id="KW-1185">Reference proteome</keyword>
<evidence type="ECO:0000313" key="3">
    <source>
        <dbReference type="EMBL" id="WAQ99986.1"/>
    </source>
</evidence>
<reference evidence="3" key="1">
    <citation type="submission" date="2022-11" db="EMBL/GenBank/DDBJ databases">
        <title>Centuries of genome instability and evolution in soft-shell clam transmissible cancer (bioRxiv).</title>
        <authorList>
            <person name="Hart S.F.M."/>
            <person name="Yonemitsu M.A."/>
            <person name="Giersch R.M."/>
            <person name="Beal B.F."/>
            <person name="Arriagada G."/>
            <person name="Davis B.W."/>
            <person name="Ostrander E.A."/>
            <person name="Goff S.P."/>
            <person name="Metzger M.J."/>
        </authorList>
    </citation>
    <scope>NUCLEOTIDE SEQUENCE</scope>
    <source>
        <strain evidence="3">MELC-2E11</strain>
        <tissue evidence="3">Siphon/mantle</tissue>
    </source>
</reference>
<evidence type="ECO:0000256" key="1">
    <source>
        <dbReference type="ARBA" id="ARBA00022729"/>
    </source>
</evidence>
<dbReference type="Proteomes" id="UP001164746">
    <property type="component" value="Chromosome 3"/>
</dbReference>
<feature type="signal peptide" evidence="2">
    <location>
        <begin position="1"/>
        <end position="25"/>
    </location>
</feature>
<protein>
    <recommendedName>
        <fullName evidence="5">MD-2-related lipid-recognition domain-containing protein</fullName>
    </recommendedName>
</protein>
<organism evidence="3 4">
    <name type="scientific">Mya arenaria</name>
    <name type="common">Soft-shell clam</name>
    <dbReference type="NCBI Taxonomy" id="6604"/>
    <lineage>
        <taxon>Eukaryota</taxon>
        <taxon>Metazoa</taxon>
        <taxon>Spiralia</taxon>
        <taxon>Lophotrochozoa</taxon>
        <taxon>Mollusca</taxon>
        <taxon>Bivalvia</taxon>
        <taxon>Autobranchia</taxon>
        <taxon>Heteroconchia</taxon>
        <taxon>Euheterodonta</taxon>
        <taxon>Imparidentia</taxon>
        <taxon>Neoheterodontei</taxon>
        <taxon>Myida</taxon>
        <taxon>Myoidea</taxon>
        <taxon>Myidae</taxon>
        <taxon>Mya</taxon>
    </lineage>
</organism>
<feature type="chain" id="PRO_5046289737" description="MD-2-related lipid-recognition domain-containing protein" evidence="2">
    <location>
        <begin position="26"/>
        <end position="184"/>
    </location>
</feature>
<name>A0ABY7DT11_MYAAR</name>